<dbReference type="EMBL" id="CYGY02000076">
    <property type="protein sequence ID" value="SIT50248.1"/>
    <property type="molecule type" value="Genomic_DNA"/>
</dbReference>
<proteinExistence type="predicted"/>
<organism evidence="1 2">
    <name type="scientific">Paraburkholderia piptadeniae</name>
    <dbReference type="NCBI Taxonomy" id="1701573"/>
    <lineage>
        <taxon>Bacteria</taxon>
        <taxon>Pseudomonadati</taxon>
        <taxon>Pseudomonadota</taxon>
        <taxon>Betaproteobacteria</taxon>
        <taxon>Burkholderiales</taxon>
        <taxon>Burkholderiaceae</taxon>
        <taxon>Paraburkholderia</taxon>
    </lineage>
</organism>
<gene>
    <name evidence="1" type="ORF">BN2476_760018</name>
</gene>
<keyword evidence="2" id="KW-1185">Reference proteome</keyword>
<comment type="caution">
    <text evidence="1">The sequence shown here is derived from an EMBL/GenBank/DDBJ whole genome shotgun (WGS) entry which is preliminary data.</text>
</comment>
<reference evidence="1" key="1">
    <citation type="submission" date="2016-12" db="EMBL/GenBank/DDBJ databases">
        <authorList>
            <person name="Moulin L."/>
        </authorList>
    </citation>
    <scope>NUCLEOTIDE SEQUENCE [LARGE SCALE GENOMIC DNA]</scope>
    <source>
        <strain evidence="1">STM 7183</strain>
    </source>
</reference>
<dbReference type="Proteomes" id="UP000195569">
    <property type="component" value="Unassembled WGS sequence"/>
</dbReference>
<evidence type="ECO:0000313" key="2">
    <source>
        <dbReference type="Proteomes" id="UP000195569"/>
    </source>
</evidence>
<protein>
    <submittedName>
        <fullName evidence="1">Uncharacterized protein</fullName>
    </submittedName>
</protein>
<sequence length="33" mass="3817">MLAPDTESETLCLLFVALSVLRVLHCCVSYFRW</sequence>
<evidence type="ECO:0000313" key="1">
    <source>
        <dbReference type="EMBL" id="SIT50248.1"/>
    </source>
</evidence>
<name>A0A1N7SS73_9BURK</name>
<dbReference type="AlphaFoldDB" id="A0A1N7SS73"/>
<accession>A0A1N7SS73</accession>